<dbReference type="Pfam" id="PF04788">
    <property type="entry name" value="DUF620"/>
    <property type="match status" value="1"/>
</dbReference>
<name>A0A0D3CVT7_BRAOL</name>
<organism evidence="1 2">
    <name type="scientific">Brassica oleracea var. oleracea</name>
    <dbReference type="NCBI Taxonomy" id="109376"/>
    <lineage>
        <taxon>Eukaryota</taxon>
        <taxon>Viridiplantae</taxon>
        <taxon>Streptophyta</taxon>
        <taxon>Embryophyta</taxon>
        <taxon>Tracheophyta</taxon>
        <taxon>Spermatophyta</taxon>
        <taxon>Magnoliopsida</taxon>
        <taxon>eudicotyledons</taxon>
        <taxon>Gunneridae</taxon>
        <taxon>Pentapetalae</taxon>
        <taxon>rosids</taxon>
        <taxon>malvids</taxon>
        <taxon>Brassicales</taxon>
        <taxon>Brassicaceae</taxon>
        <taxon>Brassiceae</taxon>
        <taxon>Brassica</taxon>
    </lineage>
</organism>
<reference evidence="1 2" key="1">
    <citation type="journal article" date="2014" name="Genome Biol.">
        <title>Transcriptome and methylome profiling reveals relics of genome dominance in the mesopolyploid Brassica oleracea.</title>
        <authorList>
            <person name="Parkin I.A."/>
            <person name="Koh C."/>
            <person name="Tang H."/>
            <person name="Robinson S.J."/>
            <person name="Kagale S."/>
            <person name="Clarke W.E."/>
            <person name="Town C.D."/>
            <person name="Nixon J."/>
            <person name="Krishnakumar V."/>
            <person name="Bidwell S.L."/>
            <person name="Denoeud F."/>
            <person name="Belcram H."/>
            <person name="Links M.G."/>
            <person name="Just J."/>
            <person name="Clarke C."/>
            <person name="Bender T."/>
            <person name="Huebert T."/>
            <person name="Mason A.S."/>
            <person name="Pires J.C."/>
            <person name="Barker G."/>
            <person name="Moore J."/>
            <person name="Walley P.G."/>
            <person name="Manoli S."/>
            <person name="Batley J."/>
            <person name="Edwards D."/>
            <person name="Nelson M.N."/>
            <person name="Wang X."/>
            <person name="Paterson A.H."/>
            <person name="King G."/>
            <person name="Bancroft I."/>
            <person name="Chalhoub B."/>
            <person name="Sharpe A.G."/>
        </authorList>
    </citation>
    <scope>NUCLEOTIDE SEQUENCE</scope>
    <source>
        <strain evidence="1 2">cv. TO1000</strain>
    </source>
</reference>
<keyword evidence="2" id="KW-1185">Reference proteome</keyword>
<dbReference type="EnsemblPlants" id="Bo6g081030.1">
    <property type="protein sequence ID" value="Bo6g081030.1"/>
    <property type="gene ID" value="Bo6g081030"/>
</dbReference>
<dbReference type="STRING" id="109376.A0A0D3CVT7"/>
<dbReference type="InterPro" id="IPR006873">
    <property type="entry name" value="DUF620"/>
</dbReference>
<dbReference type="PANTHER" id="PTHR31300">
    <property type="entry name" value="LIPASE"/>
    <property type="match status" value="1"/>
</dbReference>
<sequence length="86" mass="9206">MYATGIMKMSCCETEIAAGKSVKTLSGGGNGRSGDSELALGGTKLISGSDGKTVWRHTPWLSTHAAKGPQRPLRRLIQATMYQFTF</sequence>
<dbReference type="Gramene" id="Bo6g081030.1">
    <property type="protein sequence ID" value="Bo6g081030.1"/>
    <property type="gene ID" value="Bo6g081030"/>
</dbReference>
<dbReference type="PANTHER" id="PTHR31300:SF34">
    <property type="entry name" value="PLANT_T8K14-16 PROTEIN"/>
    <property type="match status" value="1"/>
</dbReference>
<evidence type="ECO:0000313" key="2">
    <source>
        <dbReference type="Proteomes" id="UP000032141"/>
    </source>
</evidence>
<dbReference type="AlphaFoldDB" id="A0A0D3CVT7"/>
<protein>
    <submittedName>
        <fullName evidence="1">Uncharacterized protein</fullName>
    </submittedName>
</protein>
<proteinExistence type="predicted"/>
<reference evidence="1" key="2">
    <citation type="submission" date="2015-03" db="UniProtKB">
        <authorList>
            <consortium name="EnsemblPlants"/>
        </authorList>
    </citation>
    <scope>IDENTIFICATION</scope>
</reference>
<dbReference type="Proteomes" id="UP000032141">
    <property type="component" value="Chromosome C6"/>
</dbReference>
<evidence type="ECO:0000313" key="1">
    <source>
        <dbReference type="EnsemblPlants" id="Bo6g081030.1"/>
    </source>
</evidence>
<dbReference type="HOGENOM" id="CLU_2501059_0_0_1"/>
<accession>A0A0D3CVT7</accession>